<evidence type="ECO:0000313" key="10">
    <source>
        <dbReference type="Proteomes" id="UP001310890"/>
    </source>
</evidence>
<dbReference type="InterPro" id="IPR051323">
    <property type="entry name" value="AtsK-like"/>
</dbReference>
<organism evidence="9 10">
    <name type="scientific">Meristemomyces frigidus</name>
    <dbReference type="NCBI Taxonomy" id="1508187"/>
    <lineage>
        <taxon>Eukaryota</taxon>
        <taxon>Fungi</taxon>
        <taxon>Dikarya</taxon>
        <taxon>Ascomycota</taxon>
        <taxon>Pezizomycotina</taxon>
        <taxon>Dothideomycetes</taxon>
        <taxon>Dothideomycetidae</taxon>
        <taxon>Mycosphaerellales</taxon>
        <taxon>Teratosphaeriaceae</taxon>
        <taxon>Meristemomyces</taxon>
    </lineage>
</organism>
<keyword evidence="6" id="KW-0408">Iron</keyword>
<keyword evidence="3" id="KW-0479">Metal-binding</keyword>
<dbReference type="Proteomes" id="UP001310890">
    <property type="component" value="Unassembled WGS sequence"/>
</dbReference>
<evidence type="ECO:0000259" key="8">
    <source>
        <dbReference type="Pfam" id="PF02668"/>
    </source>
</evidence>
<comment type="similarity">
    <text evidence="2">Belongs to the TfdA dioxygenase family.</text>
</comment>
<dbReference type="EMBL" id="JAVRRL010000042">
    <property type="protein sequence ID" value="KAK5111117.1"/>
    <property type="molecule type" value="Genomic_DNA"/>
</dbReference>
<evidence type="ECO:0000256" key="3">
    <source>
        <dbReference type="ARBA" id="ARBA00022723"/>
    </source>
</evidence>
<reference evidence="9" key="1">
    <citation type="submission" date="2023-08" db="EMBL/GenBank/DDBJ databases">
        <title>Black Yeasts Isolated from many extreme environments.</title>
        <authorList>
            <person name="Coleine C."/>
            <person name="Stajich J.E."/>
            <person name="Selbmann L."/>
        </authorList>
    </citation>
    <scope>NUCLEOTIDE SEQUENCE</scope>
    <source>
        <strain evidence="9">CCFEE 5401</strain>
    </source>
</reference>
<keyword evidence="5" id="KW-0560">Oxidoreductase</keyword>
<feature type="region of interest" description="Disordered" evidence="7">
    <location>
        <begin position="256"/>
        <end position="275"/>
    </location>
</feature>
<evidence type="ECO:0000313" key="9">
    <source>
        <dbReference type="EMBL" id="KAK5111117.1"/>
    </source>
</evidence>
<evidence type="ECO:0000256" key="4">
    <source>
        <dbReference type="ARBA" id="ARBA00022964"/>
    </source>
</evidence>
<gene>
    <name evidence="9" type="ORF">LTR62_005316</name>
</gene>
<dbReference type="GO" id="GO:0046872">
    <property type="term" value="F:metal ion binding"/>
    <property type="evidence" value="ECO:0007669"/>
    <property type="project" value="UniProtKB-KW"/>
</dbReference>
<dbReference type="GO" id="GO:0005737">
    <property type="term" value="C:cytoplasm"/>
    <property type="evidence" value="ECO:0007669"/>
    <property type="project" value="TreeGrafter"/>
</dbReference>
<dbReference type="InterPro" id="IPR003819">
    <property type="entry name" value="TauD/TfdA-like"/>
</dbReference>
<accession>A0AAN7YFI8</accession>
<evidence type="ECO:0000256" key="5">
    <source>
        <dbReference type="ARBA" id="ARBA00023002"/>
    </source>
</evidence>
<comment type="caution">
    <text evidence="9">The sequence shown here is derived from an EMBL/GenBank/DDBJ whole genome shotgun (WGS) entry which is preliminary data.</text>
</comment>
<protein>
    <recommendedName>
        <fullName evidence="8">TauD/TfdA-like domain-containing protein</fullName>
    </recommendedName>
</protein>
<dbReference type="PANTHER" id="PTHR30468">
    <property type="entry name" value="ALPHA-KETOGLUTARATE-DEPENDENT SULFONATE DIOXYGENASE"/>
    <property type="match status" value="1"/>
</dbReference>
<dbReference type="InterPro" id="IPR042098">
    <property type="entry name" value="TauD-like_sf"/>
</dbReference>
<evidence type="ECO:0000256" key="7">
    <source>
        <dbReference type="SAM" id="MobiDB-lite"/>
    </source>
</evidence>
<proteinExistence type="inferred from homology"/>
<comment type="cofactor">
    <cofactor evidence="1">
        <name>Fe(2+)</name>
        <dbReference type="ChEBI" id="CHEBI:29033"/>
    </cofactor>
</comment>
<keyword evidence="4" id="KW-0223">Dioxygenase</keyword>
<dbReference type="PANTHER" id="PTHR30468:SF1">
    <property type="entry name" value="ALPHA-KETOGLUTARATE-DEPENDENT SULFONATE DIOXYGENASE"/>
    <property type="match status" value="1"/>
</dbReference>
<evidence type="ECO:0000256" key="2">
    <source>
        <dbReference type="ARBA" id="ARBA00005896"/>
    </source>
</evidence>
<dbReference type="GO" id="GO:0016706">
    <property type="term" value="F:2-oxoglutarate-dependent dioxygenase activity"/>
    <property type="evidence" value="ECO:0007669"/>
    <property type="project" value="TreeGrafter"/>
</dbReference>
<name>A0AAN7YFI8_9PEZI</name>
<evidence type="ECO:0000256" key="1">
    <source>
        <dbReference type="ARBA" id="ARBA00001954"/>
    </source>
</evidence>
<feature type="domain" description="TauD/TfdA-like" evidence="8">
    <location>
        <begin position="60"/>
        <end position="195"/>
    </location>
</feature>
<evidence type="ECO:0000256" key="6">
    <source>
        <dbReference type="ARBA" id="ARBA00023004"/>
    </source>
</evidence>
<dbReference type="Gene3D" id="3.60.130.10">
    <property type="entry name" value="Clavaminate synthase-like"/>
    <property type="match status" value="1"/>
</dbReference>
<dbReference type="AlphaFoldDB" id="A0AAN7YFI8"/>
<dbReference type="SUPFAM" id="SSF51197">
    <property type="entry name" value="Clavaminate synthase-like"/>
    <property type="match status" value="1"/>
</dbReference>
<sequence length="275" mass="30646">MAVGTEKTTWARQYPPLYPDYLPFYDPLEKIESVGPFEHHDLGLRADPQKANLLRTATAVNDLSPHCGTELVGVQLDELNSAGLNELALMCAERGCLVFRDQKFTNIGFEAQKRIAEHFGPLHKHGWMPHPQNGPAEFVIVYDSKDDLRIRNSWKRKNPVQFHVDQSPEAQPPGATFFCMLESPAGVGGDTGKCSVSEPTSQTDRTANRVLSIDRASLRNTITVFRKRLEGLWAVHSTQKPISRELRDNGNSSVLTQASQLGHASSGDCPSRDWR</sequence>
<dbReference type="Pfam" id="PF02668">
    <property type="entry name" value="TauD"/>
    <property type="match status" value="1"/>
</dbReference>